<evidence type="ECO:0000313" key="2">
    <source>
        <dbReference type="Proteomes" id="UP000016626"/>
    </source>
</evidence>
<evidence type="ECO:0000313" key="1">
    <source>
        <dbReference type="EMBL" id="ERK51653.1"/>
    </source>
</evidence>
<gene>
    <name evidence="1" type="ORF">HMPREF9015_01036</name>
</gene>
<dbReference type="Proteomes" id="UP000016626">
    <property type="component" value="Unassembled WGS sequence"/>
</dbReference>
<comment type="caution">
    <text evidence="1">The sequence shown here is derived from an EMBL/GenBank/DDBJ whole genome shotgun (WGS) entry which is preliminary data.</text>
</comment>
<dbReference type="HOGENOM" id="CLU_1702121_0_0_0"/>
<dbReference type="EMBL" id="AWVM01000056">
    <property type="protein sequence ID" value="ERK51653.1"/>
    <property type="molecule type" value="Genomic_DNA"/>
</dbReference>
<dbReference type="PATRIC" id="fig|888055.3.peg.993"/>
<dbReference type="RefSeq" id="WP_021747270.1">
    <property type="nucleotide sequence ID" value="NZ_KI271430.1"/>
</dbReference>
<organism evidence="1 2">
    <name type="scientific">Leptotrichia wadei (strain F0279)</name>
    <dbReference type="NCBI Taxonomy" id="888055"/>
    <lineage>
        <taxon>Bacteria</taxon>
        <taxon>Fusobacteriati</taxon>
        <taxon>Fusobacteriota</taxon>
        <taxon>Fusobacteriia</taxon>
        <taxon>Fusobacteriales</taxon>
        <taxon>Leptotrichiaceae</taxon>
        <taxon>Leptotrichia</taxon>
    </lineage>
</organism>
<evidence type="ECO:0008006" key="3">
    <source>
        <dbReference type="Google" id="ProtNLM"/>
    </source>
</evidence>
<name>U2RDK6_LEPWF</name>
<dbReference type="AlphaFoldDB" id="U2RDK6"/>
<sequence length="154" mass="18364">MSIKAIEKSLYDFLCEEFKEAESQIQIFRGALPIRRYSEIDKNSGQRKPLFPCVTLRLLNSRQITEGMDSYDCDATFEIIVGTKNEDYIDNLYRCEEIRKKLLGKVYDENGWAIREDKEFKYELYCDEFGDFIFSRITFTVWDYPIEPEILKEE</sequence>
<accession>U2RDK6</accession>
<protein>
    <recommendedName>
        <fullName evidence="3">Phage protein</fullName>
    </recommendedName>
</protein>
<reference evidence="1 2" key="1">
    <citation type="submission" date="2013-06" db="EMBL/GenBank/DDBJ databases">
        <authorList>
            <person name="Weinstock G."/>
            <person name="Sodergren E."/>
            <person name="Lobos E.A."/>
            <person name="Fulton L."/>
            <person name="Fulton R."/>
            <person name="Courtney L."/>
            <person name="Fronick C."/>
            <person name="O'Laughlin M."/>
            <person name="Godfrey J."/>
            <person name="Wilson R.M."/>
            <person name="Miner T."/>
            <person name="Farmer C."/>
            <person name="Delehaunty K."/>
            <person name="Cordes M."/>
            <person name="Minx P."/>
            <person name="Tomlinson C."/>
            <person name="Chen J."/>
            <person name="Wollam A."/>
            <person name="Pepin K.H."/>
            <person name="Bhonagiri V."/>
            <person name="Zhang X."/>
            <person name="Warren W."/>
            <person name="Mitreva M."/>
            <person name="Mardis E.R."/>
            <person name="Wilson R.K."/>
        </authorList>
    </citation>
    <scope>NUCLEOTIDE SEQUENCE [LARGE SCALE GENOMIC DNA]</scope>
    <source>
        <strain evidence="1 2">F0279</strain>
    </source>
</reference>
<proteinExistence type="predicted"/>